<reference evidence="2 3" key="1">
    <citation type="submission" date="2024-11" db="EMBL/GenBank/DDBJ databases">
        <title>Chromosome-level genome assembly of Eucalyptus globulus Labill. provides insights into its genome evolution.</title>
        <authorList>
            <person name="Li X."/>
        </authorList>
    </citation>
    <scope>NUCLEOTIDE SEQUENCE [LARGE SCALE GENOMIC DNA]</scope>
    <source>
        <strain evidence="2">CL2024</strain>
        <tissue evidence="2">Fresh tender leaves</tissue>
    </source>
</reference>
<evidence type="ECO:0000313" key="2">
    <source>
        <dbReference type="EMBL" id="KAL3726719.1"/>
    </source>
</evidence>
<keyword evidence="3" id="KW-1185">Reference proteome</keyword>
<dbReference type="PANTHER" id="PTHR15907">
    <property type="entry name" value="DUF614 FAMILY PROTEIN-RELATED"/>
    <property type="match status" value="1"/>
</dbReference>
<feature type="region of interest" description="Disordered" evidence="1">
    <location>
        <begin position="155"/>
        <end position="179"/>
    </location>
</feature>
<evidence type="ECO:0000313" key="3">
    <source>
        <dbReference type="Proteomes" id="UP001634007"/>
    </source>
</evidence>
<proteinExistence type="predicted"/>
<dbReference type="Pfam" id="PF04749">
    <property type="entry name" value="PLAC8"/>
    <property type="match status" value="1"/>
</dbReference>
<dbReference type="InterPro" id="IPR006461">
    <property type="entry name" value="PLAC_motif_containing"/>
</dbReference>
<dbReference type="Proteomes" id="UP001634007">
    <property type="component" value="Unassembled WGS sequence"/>
</dbReference>
<comment type="caution">
    <text evidence="2">The sequence shown here is derived from an EMBL/GenBank/DDBJ whole genome shotgun (WGS) entry which is preliminary data.</text>
</comment>
<name>A0ABD3JK07_EUCGL</name>
<dbReference type="EMBL" id="JBJKBG010000008">
    <property type="protein sequence ID" value="KAL3726719.1"/>
    <property type="molecule type" value="Genomic_DNA"/>
</dbReference>
<protein>
    <submittedName>
        <fullName evidence="2">Uncharacterized protein</fullName>
    </submittedName>
</protein>
<gene>
    <name evidence="2" type="ORF">ACJRO7_031593</name>
</gene>
<accession>A0ABD3JK07</accession>
<sequence>MSSQKSNPLPRSQGYTVGTGLPVNYLQKHHHHHHHHLPQQQKNSVTWSSDIFHCCDDPCSCCTTLFCPCVTFGRIAVFADEGSSSCVSKGALYCLATTLTGCFLGGACCCGCCNCRRLKTQFIWQQNACNDCYVHYFCHCCALCQEYHHLQRKDKEETQPNFESSKPDYGSLKPSPQPH</sequence>
<dbReference type="NCBIfam" id="TIGR01571">
    <property type="entry name" value="A_thal_Cys_rich"/>
    <property type="match status" value="1"/>
</dbReference>
<evidence type="ECO:0000256" key="1">
    <source>
        <dbReference type="SAM" id="MobiDB-lite"/>
    </source>
</evidence>
<organism evidence="2 3">
    <name type="scientific">Eucalyptus globulus</name>
    <name type="common">Tasmanian blue gum</name>
    <dbReference type="NCBI Taxonomy" id="34317"/>
    <lineage>
        <taxon>Eukaryota</taxon>
        <taxon>Viridiplantae</taxon>
        <taxon>Streptophyta</taxon>
        <taxon>Embryophyta</taxon>
        <taxon>Tracheophyta</taxon>
        <taxon>Spermatophyta</taxon>
        <taxon>Magnoliopsida</taxon>
        <taxon>eudicotyledons</taxon>
        <taxon>Gunneridae</taxon>
        <taxon>Pentapetalae</taxon>
        <taxon>rosids</taxon>
        <taxon>malvids</taxon>
        <taxon>Myrtales</taxon>
        <taxon>Myrtaceae</taxon>
        <taxon>Myrtoideae</taxon>
        <taxon>Eucalypteae</taxon>
        <taxon>Eucalyptus</taxon>
    </lineage>
</organism>
<dbReference type="AlphaFoldDB" id="A0ABD3JK07"/>